<evidence type="ECO:0000313" key="2">
    <source>
        <dbReference type="EMBL" id="NMH28289.1"/>
    </source>
</evidence>
<organism evidence="2 3">
    <name type="scientific">Flavobacterium silvaticum</name>
    <dbReference type="NCBI Taxonomy" id="1852020"/>
    <lineage>
        <taxon>Bacteria</taxon>
        <taxon>Pseudomonadati</taxon>
        <taxon>Bacteroidota</taxon>
        <taxon>Flavobacteriia</taxon>
        <taxon>Flavobacteriales</taxon>
        <taxon>Flavobacteriaceae</taxon>
        <taxon>Flavobacterium</taxon>
    </lineage>
</organism>
<name>A0A972JFS5_9FLAO</name>
<dbReference type="Proteomes" id="UP000712080">
    <property type="component" value="Unassembled WGS sequence"/>
</dbReference>
<evidence type="ECO:0000256" key="1">
    <source>
        <dbReference type="SAM" id="MobiDB-lite"/>
    </source>
</evidence>
<proteinExistence type="predicted"/>
<comment type="caution">
    <text evidence="2">The sequence shown here is derived from an EMBL/GenBank/DDBJ whole genome shotgun (WGS) entry which is preliminary data.</text>
</comment>
<reference evidence="2" key="1">
    <citation type="submission" date="2020-02" db="EMBL/GenBank/DDBJ databases">
        <title>Flavobacterium sp. genome.</title>
        <authorList>
            <person name="Jung H.S."/>
            <person name="Baek J.H."/>
            <person name="Jeon C.O."/>
        </authorList>
    </citation>
    <scope>NUCLEOTIDE SEQUENCE</scope>
    <source>
        <strain evidence="2">SE-s28</strain>
    </source>
</reference>
<sequence>MMLLISCKDDQQEQIQLKEAKKKEQIFSEVNAHWKFNSTPINPSSQQLTATWAPWRDLLRELSQKPQSSIEAFQKKSEVLSAKALELPAQLPSQYAKPEVRSRISVLTARINALNLFLHLDDIPAKKVNTEVDAINASLISLQMQFDEIVRKSKIPTEQGEADMIRMLDTTRAVPTGGVFPSSSTPPAPVQNRALQTPPPSQLNRKPGMMIDRRKKLQERQ</sequence>
<feature type="region of interest" description="Disordered" evidence="1">
    <location>
        <begin position="175"/>
        <end position="221"/>
    </location>
</feature>
<accession>A0A972JFS5</accession>
<evidence type="ECO:0000313" key="3">
    <source>
        <dbReference type="Proteomes" id="UP000712080"/>
    </source>
</evidence>
<gene>
    <name evidence="2" type="ORF">G6047_09620</name>
</gene>
<dbReference type="RefSeq" id="WP_169527399.1">
    <property type="nucleotide sequence ID" value="NZ_JAAMPU010000105.1"/>
</dbReference>
<protein>
    <submittedName>
        <fullName evidence="2">Uncharacterized protein</fullName>
    </submittedName>
</protein>
<dbReference type="AlphaFoldDB" id="A0A972JFS5"/>
<dbReference type="EMBL" id="JAAMPU010000105">
    <property type="protein sequence ID" value="NMH28289.1"/>
    <property type="molecule type" value="Genomic_DNA"/>
</dbReference>
<keyword evidence="3" id="KW-1185">Reference proteome</keyword>